<name>A0A4U0P8M0_9NEIS</name>
<keyword evidence="3" id="KW-1185">Reference proteome</keyword>
<gene>
    <name evidence="2" type="ORF">FAZ21_19635</name>
</gene>
<evidence type="ECO:0000313" key="3">
    <source>
        <dbReference type="Proteomes" id="UP000310016"/>
    </source>
</evidence>
<sequence length="109" mass="12499">MRNILGICALAICLNVGFSHAARDRQSLEAFDLSSLKIVKIYLNEKCSPFALVRDPNGYVHRAYLGDYVGKNFGVVKEINRRGLRIMELYGAGDEWEEKEIWFETNENQ</sequence>
<dbReference type="EMBL" id="SUMF01000055">
    <property type="protein sequence ID" value="TJZ63863.1"/>
    <property type="molecule type" value="Genomic_DNA"/>
</dbReference>
<feature type="signal peptide" evidence="1">
    <location>
        <begin position="1"/>
        <end position="21"/>
    </location>
</feature>
<dbReference type="RefSeq" id="WP_136775128.1">
    <property type="nucleotide sequence ID" value="NZ_CP156074.1"/>
</dbReference>
<evidence type="ECO:0000313" key="2">
    <source>
        <dbReference type="EMBL" id="TJZ63863.1"/>
    </source>
</evidence>
<dbReference type="Pfam" id="PF04351">
    <property type="entry name" value="PilP"/>
    <property type="match status" value="1"/>
</dbReference>
<dbReference type="OrthoDB" id="5296580at2"/>
<protein>
    <recommendedName>
        <fullName evidence="4">Pilus assembly protein PilP</fullName>
    </recommendedName>
</protein>
<accession>A0A4U0P8M0</accession>
<organism evidence="2 3">
    <name type="scientific">Chitiniphilus eburneus</name>
    <dbReference type="NCBI Taxonomy" id="2571148"/>
    <lineage>
        <taxon>Bacteria</taxon>
        <taxon>Pseudomonadati</taxon>
        <taxon>Pseudomonadota</taxon>
        <taxon>Betaproteobacteria</taxon>
        <taxon>Neisseriales</taxon>
        <taxon>Chitinibacteraceae</taxon>
        <taxon>Chitiniphilus</taxon>
    </lineage>
</organism>
<dbReference type="InterPro" id="IPR007446">
    <property type="entry name" value="PilP"/>
</dbReference>
<feature type="chain" id="PRO_5021011659" description="Pilus assembly protein PilP" evidence="1">
    <location>
        <begin position="22"/>
        <end position="109"/>
    </location>
</feature>
<dbReference type="Proteomes" id="UP000310016">
    <property type="component" value="Unassembled WGS sequence"/>
</dbReference>
<evidence type="ECO:0008006" key="4">
    <source>
        <dbReference type="Google" id="ProtNLM"/>
    </source>
</evidence>
<keyword evidence="1" id="KW-0732">Signal</keyword>
<evidence type="ECO:0000256" key="1">
    <source>
        <dbReference type="SAM" id="SignalP"/>
    </source>
</evidence>
<comment type="caution">
    <text evidence="2">The sequence shown here is derived from an EMBL/GenBank/DDBJ whole genome shotgun (WGS) entry which is preliminary data.</text>
</comment>
<proteinExistence type="predicted"/>
<dbReference type="AlphaFoldDB" id="A0A4U0P8M0"/>
<reference evidence="2 3" key="1">
    <citation type="submission" date="2019-04" db="EMBL/GenBank/DDBJ databases">
        <title>Chitiniphilus eburnea sp. nov., a novel chitinolytic bacterium isolated from aquaculture sludge.</title>
        <authorList>
            <person name="Sheng M."/>
        </authorList>
    </citation>
    <scope>NUCLEOTIDE SEQUENCE [LARGE SCALE GENOMIC DNA]</scope>
    <source>
        <strain evidence="2 3">HX-2-15</strain>
    </source>
</reference>
<dbReference type="Gene3D" id="2.30.30.830">
    <property type="match status" value="1"/>
</dbReference>